<proteinExistence type="predicted"/>
<dbReference type="AlphaFoldDB" id="A0A1T5M7H6"/>
<organism evidence="2 3">
    <name type="scientific">Maledivibacter halophilus</name>
    <dbReference type="NCBI Taxonomy" id="36842"/>
    <lineage>
        <taxon>Bacteria</taxon>
        <taxon>Bacillati</taxon>
        <taxon>Bacillota</taxon>
        <taxon>Clostridia</taxon>
        <taxon>Peptostreptococcales</taxon>
        <taxon>Caminicellaceae</taxon>
        <taxon>Maledivibacter</taxon>
    </lineage>
</organism>
<dbReference type="RefSeq" id="WP_079494125.1">
    <property type="nucleotide sequence ID" value="NZ_FUZT01000011.1"/>
</dbReference>
<dbReference type="STRING" id="36842.SAMN02194393_04031"/>
<dbReference type="Pfam" id="PF13649">
    <property type="entry name" value="Methyltransf_25"/>
    <property type="match status" value="1"/>
</dbReference>
<name>A0A1T5M7H6_9FIRM</name>
<accession>A0A1T5M7H6</accession>
<sequence>MGEEWDKIWQNELERLNSNSKWVFNDNLSKEIYLTLKREIGDIKGKKILEAGSGSGRISLKLALDGAHVYLLDYSDKALEVSKKYFERYNCEGEFIKADLTKKLPFKDDFFDIVWNGGVMEHFDLQEQISISREIFRIAKEFHTFNPYTKSFFYRLGKWTAEMTKNWPYGVEHPVTTMKNIFERSGFILQREYSVAHVISLDFLVFLKGGNDVAQGIKIYLENLNEEERKETLEQLGGYLLYSKGLKN</sequence>
<evidence type="ECO:0000259" key="1">
    <source>
        <dbReference type="Pfam" id="PF13649"/>
    </source>
</evidence>
<protein>
    <submittedName>
        <fullName evidence="2">Ubiquinone/menaquinone biosynthesis C-methylase UbiE</fullName>
    </submittedName>
</protein>
<dbReference type="OrthoDB" id="9772751at2"/>
<evidence type="ECO:0000313" key="3">
    <source>
        <dbReference type="Proteomes" id="UP000190285"/>
    </source>
</evidence>
<feature type="domain" description="Methyltransferase" evidence="1">
    <location>
        <begin position="48"/>
        <end position="140"/>
    </location>
</feature>
<reference evidence="2 3" key="1">
    <citation type="submission" date="2017-02" db="EMBL/GenBank/DDBJ databases">
        <authorList>
            <person name="Peterson S.W."/>
        </authorList>
    </citation>
    <scope>NUCLEOTIDE SEQUENCE [LARGE SCALE GENOMIC DNA]</scope>
    <source>
        <strain evidence="2 3">M1</strain>
    </source>
</reference>
<evidence type="ECO:0000313" key="2">
    <source>
        <dbReference type="EMBL" id="SKC84197.1"/>
    </source>
</evidence>
<dbReference type="SUPFAM" id="SSF53335">
    <property type="entry name" value="S-adenosyl-L-methionine-dependent methyltransferases"/>
    <property type="match status" value="1"/>
</dbReference>
<dbReference type="GO" id="GO:0008168">
    <property type="term" value="F:methyltransferase activity"/>
    <property type="evidence" value="ECO:0007669"/>
    <property type="project" value="UniProtKB-KW"/>
</dbReference>
<dbReference type="Proteomes" id="UP000190285">
    <property type="component" value="Unassembled WGS sequence"/>
</dbReference>
<keyword evidence="2" id="KW-0808">Transferase</keyword>
<dbReference type="InterPro" id="IPR041698">
    <property type="entry name" value="Methyltransf_25"/>
</dbReference>
<keyword evidence="3" id="KW-1185">Reference proteome</keyword>
<keyword evidence="2" id="KW-0830">Ubiquinone</keyword>
<dbReference type="GO" id="GO:0032259">
    <property type="term" value="P:methylation"/>
    <property type="evidence" value="ECO:0007669"/>
    <property type="project" value="UniProtKB-KW"/>
</dbReference>
<dbReference type="InterPro" id="IPR029063">
    <property type="entry name" value="SAM-dependent_MTases_sf"/>
</dbReference>
<dbReference type="EMBL" id="FUZT01000011">
    <property type="protein sequence ID" value="SKC84197.1"/>
    <property type="molecule type" value="Genomic_DNA"/>
</dbReference>
<keyword evidence="2" id="KW-0489">Methyltransferase</keyword>
<gene>
    <name evidence="2" type="ORF">SAMN02194393_04031</name>
</gene>
<dbReference type="Gene3D" id="3.40.50.150">
    <property type="entry name" value="Vaccinia Virus protein VP39"/>
    <property type="match status" value="1"/>
</dbReference>
<dbReference type="CDD" id="cd02440">
    <property type="entry name" value="AdoMet_MTases"/>
    <property type="match status" value="1"/>
</dbReference>